<feature type="signal peptide" evidence="8">
    <location>
        <begin position="1"/>
        <end position="30"/>
    </location>
</feature>
<keyword evidence="11" id="KW-1185">Reference proteome</keyword>
<dbReference type="Gene3D" id="3.40.30.10">
    <property type="entry name" value="Glutaredoxin"/>
    <property type="match status" value="1"/>
</dbReference>
<protein>
    <recommendedName>
        <fullName evidence="9">Thioredoxin domain-containing protein</fullName>
    </recommendedName>
</protein>
<keyword evidence="6" id="KW-0325">Glycoprotein</keyword>
<evidence type="ECO:0000256" key="2">
    <source>
        <dbReference type="ARBA" id="ARBA00022692"/>
    </source>
</evidence>
<evidence type="ECO:0000256" key="4">
    <source>
        <dbReference type="ARBA" id="ARBA00022989"/>
    </source>
</evidence>
<keyword evidence="3 8" id="KW-0732">Signal</keyword>
<dbReference type="InterPro" id="IPR036249">
    <property type="entry name" value="Thioredoxin-like_sf"/>
</dbReference>
<dbReference type="PANTHER" id="PTHR46854:SF1">
    <property type="entry name" value="5'-ADENYLYLSULFATE REDUCTASE-LIKE 4-RELATED"/>
    <property type="match status" value="1"/>
</dbReference>
<evidence type="ECO:0000256" key="7">
    <source>
        <dbReference type="SAM" id="Phobius"/>
    </source>
</evidence>
<comment type="caution">
    <text evidence="10">The sequence shown here is derived from an EMBL/GenBank/DDBJ whole genome shotgun (WGS) entry which is preliminary data.</text>
</comment>
<dbReference type="PROSITE" id="PS51352">
    <property type="entry name" value="THIOREDOXIN_2"/>
    <property type="match status" value="1"/>
</dbReference>
<accession>A0AA38SNC5</accession>
<gene>
    <name evidence="10" type="ORF">OSB04_025587</name>
</gene>
<evidence type="ECO:0000256" key="5">
    <source>
        <dbReference type="ARBA" id="ARBA00023136"/>
    </source>
</evidence>
<dbReference type="AlphaFoldDB" id="A0AA38SNC5"/>
<evidence type="ECO:0000256" key="3">
    <source>
        <dbReference type="ARBA" id="ARBA00022729"/>
    </source>
</evidence>
<dbReference type="Proteomes" id="UP001172457">
    <property type="component" value="Chromosome 6"/>
</dbReference>
<organism evidence="10 11">
    <name type="scientific">Centaurea solstitialis</name>
    <name type="common">yellow star-thistle</name>
    <dbReference type="NCBI Taxonomy" id="347529"/>
    <lineage>
        <taxon>Eukaryota</taxon>
        <taxon>Viridiplantae</taxon>
        <taxon>Streptophyta</taxon>
        <taxon>Embryophyta</taxon>
        <taxon>Tracheophyta</taxon>
        <taxon>Spermatophyta</taxon>
        <taxon>Magnoliopsida</taxon>
        <taxon>eudicotyledons</taxon>
        <taxon>Gunneridae</taxon>
        <taxon>Pentapetalae</taxon>
        <taxon>asterids</taxon>
        <taxon>campanulids</taxon>
        <taxon>Asterales</taxon>
        <taxon>Asteraceae</taxon>
        <taxon>Carduoideae</taxon>
        <taxon>Cardueae</taxon>
        <taxon>Centaureinae</taxon>
        <taxon>Centaurea</taxon>
    </lineage>
</organism>
<dbReference type="InterPro" id="IPR044606">
    <property type="entry name" value="APRL4/6"/>
</dbReference>
<proteinExistence type="predicted"/>
<feature type="domain" description="Thioredoxin" evidence="9">
    <location>
        <begin position="50"/>
        <end position="178"/>
    </location>
</feature>
<keyword evidence="5 7" id="KW-0472">Membrane</keyword>
<evidence type="ECO:0000259" key="9">
    <source>
        <dbReference type="PROSITE" id="PS51352"/>
    </source>
</evidence>
<reference evidence="10" key="1">
    <citation type="submission" date="2023-03" db="EMBL/GenBank/DDBJ databases">
        <title>Chromosome-scale reference genome and RAD-based genetic map of yellow starthistle (Centaurea solstitialis) reveal putative structural variation and QTLs associated with invader traits.</title>
        <authorList>
            <person name="Reatini B."/>
            <person name="Cang F.A."/>
            <person name="Jiang Q."/>
            <person name="Mckibben M.T.W."/>
            <person name="Barker M.S."/>
            <person name="Rieseberg L.H."/>
            <person name="Dlugosch K.M."/>
        </authorList>
    </citation>
    <scope>NUCLEOTIDE SEQUENCE</scope>
    <source>
        <strain evidence="10">CAN-66</strain>
        <tissue evidence="10">Leaf</tissue>
    </source>
</reference>
<dbReference type="GO" id="GO:0016020">
    <property type="term" value="C:membrane"/>
    <property type="evidence" value="ECO:0007669"/>
    <property type="project" value="UniProtKB-SubCell"/>
</dbReference>
<dbReference type="EMBL" id="JARYMX010000006">
    <property type="protein sequence ID" value="KAJ9545880.1"/>
    <property type="molecule type" value="Genomic_DNA"/>
</dbReference>
<feature type="non-terminal residue" evidence="10">
    <location>
        <position position="1"/>
    </location>
</feature>
<sequence>MLKSSRIMGPAWIWRFGLVVLVIFCRLTCANQSPRVSSNSVCPPKSIKDSIFSFQVPVCPLNDAMDGSFGVIEGDETSLQKALSKVHKNTRDYVVVLFYASWCPFSITFRPTLSVMSSLYPSIAHFAIEESVIRPSILSKYGVHGFPTLFVLNSTMRVRYHGPRTVGSLVDFYGNVTGIKAESMDETRVGERVCSLEHENGNENGPESCPFSWARSPENMLRHETYLALATIFVILRSVYLSYPFIVLCARVIWRRRIVNIRFKNLWDRPLAYLKRAIQLFKSLAEPCKRSNLHGAMNAKAAWASKSLASVSFGEASGDGSGPSRV</sequence>
<dbReference type="CDD" id="cd02999">
    <property type="entry name" value="PDI_a_ERp44_like"/>
    <property type="match status" value="1"/>
</dbReference>
<evidence type="ECO:0000313" key="10">
    <source>
        <dbReference type="EMBL" id="KAJ9545880.1"/>
    </source>
</evidence>
<evidence type="ECO:0000313" key="11">
    <source>
        <dbReference type="Proteomes" id="UP001172457"/>
    </source>
</evidence>
<feature type="transmembrane region" description="Helical" evidence="7">
    <location>
        <begin position="226"/>
        <end position="254"/>
    </location>
</feature>
<evidence type="ECO:0000256" key="1">
    <source>
        <dbReference type="ARBA" id="ARBA00004167"/>
    </source>
</evidence>
<comment type="subcellular location">
    <subcellularLocation>
        <location evidence="1">Membrane</location>
        <topology evidence="1">Single-pass membrane protein</topology>
    </subcellularLocation>
</comment>
<dbReference type="Pfam" id="PF00085">
    <property type="entry name" value="Thioredoxin"/>
    <property type="match status" value="1"/>
</dbReference>
<dbReference type="SUPFAM" id="SSF52833">
    <property type="entry name" value="Thioredoxin-like"/>
    <property type="match status" value="1"/>
</dbReference>
<feature type="chain" id="PRO_5041225179" description="Thioredoxin domain-containing protein" evidence="8">
    <location>
        <begin position="31"/>
        <end position="326"/>
    </location>
</feature>
<keyword evidence="4 7" id="KW-1133">Transmembrane helix</keyword>
<dbReference type="InterPro" id="IPR013766">
    <property type="entry name" value="Thioredoxin_domain"/>
</dbReference>
<evidence type="ECO:0000256" key="8">
    <source>
        <dbReference type="SAM" id="SignalP"/>
    </source>
</evidence>
<name>A0AA38SNC5_9ASTR</name>
<keyword evidence="2 7" id="KW-0812">Transmembrane</keyword>
<dbReference type="PANTHER" id="PTHR46854">
    <property type="entry name" value="5'-ADENYLYLSULFATE REDUCTASE-LIKE 4-RELATED"/>
    <property type="match status" value="1"/>
</dbReference>
<evidence type="ECO:0000256" key="6">
    <source>
        <dbReference type="ARBA" id="ARBA00023180"/>
    </source>
</evidence>